<dbReference type="SUPFAM" id="SSF52283">
    <property type="entry name" value="Formate/glycerate dehydrogenase catalytic domain-like"/>
    <property type="match status" value="1"/>
</dbReference>
<evidence type="ECO:0000256" key="2">
    <source>
        <dbReference type="ARBA" id="ARBA00023002"/>
    </source>
</evidence>
<keyword evidence="2 4" id="KW-0560">Oxidoreductase</keyword>
<feature type="domain" description="D-isomer specific 2-hydroxyacid dehydrogenase catalytic" evidence="5">
    <location>
        <begin position="47"/>
        <end position="324"/>
    </location>
</feature>
<proteinExistence type="inferred from homology"/>
<dbReference type="RefSeq" id="WP_082806699.1">
    <property type="nucleotide sequence ID" value="NZ_LSUQ01000021.1"/>
</dbReference>
<dbReference type="SUPFAM" id="SSF51735">
    <property type="entry name" value="NAD(P)-binding Rossmann-fold domains"/>
    <property type="match status" value="1"/>
</dbReference>
<dbReference type="EMBL" id="LSUQ01000021">
    <property type="protein sequence ID" value="OAG93864.1"/>
    <property type="molecule type" value="Genomic_DNA"/>
</dbReference>
<dbReference type="Pfam" id="PF00389">
    <property type="entry name" value="2-Hacid_dh"/>
    <property type="match status" value="1"/>
</dbReference>
<comment type="similarity">
    <text evidence="1 4">Belongs to the D-isomer specific 2-hydroxyacid dehydrogenase family.</text>
</comment>
<dbReference type="InterPro" id="IPR036291">
    <property type="entry name" value="NAD(P)-bd_dom_sf"/>
</dbReference>
<dbReference type="GO" id="GO:0051287">
    <property type="term" value="F:NAD binding"/>
    <property type="evidence" value="ECO:0007669"/>
    <property type="project" value="InterPro"/>
</dbReference>
<dbReference type="Gene3D" id="3.40.50.720">
    <property type="entry name" value="NAD(P)-binding Rossmann-like Domain"/>
    <property type="match status" value="2"/>
</dbReference>
<sequence>MIVLPMDVLSTIPKKRFRDAGITLPPELSIVHREEDVTPYRESTCRAVLSLHSHFPSDDYLSMPKLEMVQLLSAGHDAIDVGRFAKRNIILCNNPGANADAVAEHILMSILYFARRVGECQAIDYTDAYTTQRNAMMGPLLRDARELHVGLIGMGQIGQAFAVMARALSISCSYTSRTRRIDIEEAHGATWRTPETLLNTCDVIALTLPLTPETVHFMNRARFAAMKDNAIFINVSRGALVDQEALADALRSRKLYGASTDVFDPEPPRPDNPLFQLPPDVRARLLLTPHLAGITHQTWREMMQRAISNLARYAVGKEPLHRVNDET</sequence>
<dbReference type="InterPro" id="IPR050223">
    <property type="entry name" value="D-isomer_2-hydroxyacid_DH"/>
</dbReference>
<feature type="domain" description="D-isomer specific 2-hydroxyacid dehydrogenase NAD-binding" evidence="6">
    <location>
        <begin position="109"/>
        <end position="292"/>
    </location>
</feature>
<dbReference type="Proteomes" id="UP000077421">
    <property type="component" value="Unassembled WGS sequence"/>
</dbReference>
<evidence type="ECO:0000256" key="4">
    <source>
        <dbReference type="RuleBase" id="RU003719"/>
    </source>
</evidence>
<dbReference type="Pfam" id="PF02826">
    <property type="entry name" value="2-Hacid_dh_C"/>
    <property type="match status" value="1"/>
</dbReference>
<dbReference type="InterPro" id="IPR029753">
    <property type="entry name" value="D-isomer_DH_CS"/>
</dbReference>
<dbReference type="PROSITE" id="PS00671">
    <property type="entry name" value="D_2_HYDROXYACID_DH_3"/>
    <property type="match status" value="1"/>
</dbReference>
<protein>
    <submittedName>
        <fullName evidence="7">Uncharacterized protein</fullName>
    </submittedName>
</protein>
<dbReference type="AlphaFoldDB" id="A0A853KBY1"/>
<dbReference type="GO" id="GO:0030267">
    <property type="term" value="F:glyoxylate reductase (NADPH) activity"/>
    <property type="evidence" value="ECO:0007669"/>
    <property type="project" value="TreeGrafter"/>
</dbReference>
<dbReference type="GO" id="GO:0016618">
    <property type="term" value="F:hydroxypyruvate reductase [NAD(P)H] activity"/>
    <property type="evidence" value="ECO:0007669"/>
    <property type="project" value="TreeGrafter"/>
</dbReference>
<comment type="caution">
    <text evidence="7">The sequence shown here is derived from an EMBL/GenBank/DDBJ whole genome shotgun (WGS) entry which is preliminary data.</text>
</comment>
<accession>A0A853KBY1</accession>
<dbReference type="OrthoDB" id="9805416at2"/>
<dbReference type="PANTHER" id="PTHR10996">
    <property type="entry name" value="2-HYDROXYACID DEHYDROGENASE-RELATED"/>
    <property type="match status" value="1"/>
</dbReference>
<gene>
    <name evidence="7" type="ORF">AYW79_08385</name>
</gene>
<keyword evidence="3" id="KW-0520">NAD</keyword>
<evidence type="ECO:0000313" key="7">
    <source>
        <dbReference type="EMBL" id="OAG93864.1"/>
    </source>
</evidence>
<organism evidence="7 8">
    <name type="scientific">Ferroacidibacillus organovorans</name>
    <dbReference type="NCBI Taxonomy" id="1765683"/>
    <lineage>
        <taxon>Bacteria</taxon>
        <taxon>Bacillati</taxon>
        <taxon>Bacillota</taxon>
        <taxon>Bacilli</taxon>
        <taxon>Bacillales</taxon>
        <taxon>Alicyclobacillaceae</taxon>
        <taxon>Ferroacidibacillus</taxon>
    </lineage>
</organism>
<dbReference type="InterPro" id="IPR006139">
    <property type="entry name" value="D-isomer_2_OHA_DH_cat_dom"/>
</dbReference>
<reference evidence="7 8" key="1">
    <citation type="submission" date="2016-02" db="EMBL/GenBank/DDBJ databases">
        <title>Draft genome sequence of Acidibacillus ferrooxidans SLC66.</title>
        <authorList>
            <person name="Oliveira G."/>
            <person name="Nancucheo I."/>
            <person name="Dall'Agnol H."/>
            <person name="Johnson B."/>
            <person name="Oliveira R."/>
            <person name="Nunes G.L."/>
            <person name="Tzotzos G."/>
            <person name="Orellana S.C."/>
            <person name="Salim A.C."/>
            <person name="Araujo F.M."/>
        </authorList>
    </citation>
    <scope>NUCLEOTIDE SEQUENCE [LARGE SCALE GENOMIC DNA]</scope>
    <source>
        <strain evidence="7 8">SLC66</strain>
    </source>
</reference>
<dbReference type="PANTHER" id="PTHR10996:SF178">
    <property type="entry name" value="2-HYDROXYACID DEHYDROGENASE YGL185C-RELATED"/>
    <property type="match status" value="1"/>
</dbReference>
<evidence type="ECO:0000256" key="1">
    <source>
        <dbReference type="ARBA" id="ARBA00005854"/>
    </source>
</evidence>
<evidence type="ECO:0000313" key="8">
    <source>
        <dbReference type="Proteomes" id="UP000077421"/>
    </source>
</evidence>
<evidence type="ECO:0000259" key="6">
    <source>
        <dbReference type="Pfam" id="PF02826"/>
    </source>
</evidence>
<dbReference type="GO" id="GO:0005829">
    <property type="term" value="C:cytosol"/>
    <property type="evidence" value="ECO:0007669"/>
    <property type="project" value="TreeGrafter"/>
</dbReference>
<dbReference type="InterPro" id="IPR006140">
    <property type="entry name" value="D-isomer_DH_NAD-bd"/>
</dbReference>
<evidence type="ECO:0000259" key="5">
    <source>
        <dbReference type="Pfam" id="PF00389"/>
    </source>
</evidence>
<dbReference type="CDD" id="cd05198">
    <property type="entry name" value="formate_dh_like"/>
    <property type="match status" value="1"/>
</dbReference>
<evidence type="ECO:0000256" key="3">
    <source>
        <dbReference type="ARBA" id="ARBA00023027"/>
    </source>
</evidence>
<name>A0A853KBY1_9BACL</name>